<name>A0A844QCW4_9HYPH</name>
<feature type="transmembrane region" description="Helical" evidence="1">
    <location>
        <begin position="199"/>
        <end position="217"/>
    </location>
</feature>
<dbReference type="RefSeq" id="WP_156711735.1">
    <property type="nucleotide sequence ID" value="NZ_WPHG01000001.1"/>
</dbReference>
<evidence type="ECO:0000259" key="2">
    <source>
        <dbReference type="Pfam" id="PF01757"/>
    </source>
</evidence>
<keyword evidence="3" id="KW-0012">Acyltransferase</keyword>
<dbReference type="GO" id="GO:0000271">
    <property type="term" value="P:polysaccharide biosynthetic process"/>
    <property type="evidence" value="ECO:0007669"/>
    <property type="project" value="TreeGrafter"/>
</dbReference>
<feature type="transmembrane region" description="Helical" evidence="1">
    <location>
        <begin position="81"/>
        <end position="104"/>
    </location>
</feature>
<evidence type="ECO:0000313" key="4">
    <source>
        <dbReference type="Proteomes" id="UP000463224"/>
    </source>
</evidence>
<feature type="transmembrane region" description="Helical" evidence="1">
    <location>
        <begin position="166"/>
        <end position="187"/>
    </location>
</feature>
<keyword evidence="4" id="KW-1185">Reference proteome</keyword>
<dbReference type="EMBL" id="WPHG01000001">
    <property type="protein sequence ID" value="MVA96837.1"/>
    <property type="molecule type" value="Genomic_DNA"/>
</dbReference>
<dbReference type="PANTHER" id="PTHR23028:SF53">
    <property type="entry name" value="ACYL_TRANSF_3 DOMAIN-CONTAINING PROTEIN"/>
    <property type="match status" value="1"/>
</dbReference>
<keyword evidence="1" id="KW-0812">Transmembrane</keyword>
<dbReference type="InterPro" id="IPR050879">
    <property type="entry name" value="Acyltransferase_3"/>
</dbReference>
<keyword evidence="1" id="KW-0472">Membrane</keyword>
<dbReference type="InterPro" id="IPR002656">
    <property type="entry name" value="Acyl_transf_3_dom"/>
</dbReference>
<organism evidence="3 4">
    <name type="scientific">Nitratireductor arenosus</name>
    <dbReference type="NCBI Taxonomy" id="2682096"/>
    <lineage>
        <taxon>Bacteria</taxon>
        <taxon>Pseudomonadati</taxon>
        <taxon>Pseudomonadota</taxon>
        <taxon>Alphaproteobacteria</taxon>
        <taxon>Hyphomicrobiales</taxon>
        <taxon>Phyllobacteriaceae</taxon>
        <taxon>Nitratireductor</taxon>
    </lineage>
</organism>
<dbReference type="Pfam" id="PF01757">
    <property type="entry name" value="Acyl_transf_3"/>
    <property type="match status" value="1"/>
</dbReference>
<feature type="transmembrane region" description="Helical" evidence="1">
    <location>
        <begin position="286"/>
        <end position="304"/>
    </location>
</feature>
<sequence>MHYRIFETWRLTAALTIMMWHFLRYAPPGHEAASAALYRLMPLMEMFFMISGFLIMERYGDRLLRERGSFGRYLLRRIARFYPLYLVTLLFFCVVALAIDFGFVQTGDPGRYAWSALPANLLLLQAWGLTDTLTFNYVAWSMSAEWFCYLLLPLIILAYRAGGKAGLAAMAALSVLVLELAVAANIIPFASWLEANTWGAYRAFADFALGAFVAMAVRDSRWRLKSHAPAWIVFALAIAAMATNQYSYVIVLLLGLAMYCAALAERNRPDSSLYLAFLHPLGKVSLGIYLIHPVIESVLLAVLWRKLVEPLGVVSFYTYWLVPALVVIGVAMASHRYFERPVGDRITGWLLSTKPRARPAEIVVAPANRVGR</sequence>
<protein>
    <submittedName>
        <fullName evidence="3">Acyltransferase family protein</fullName>
    </submittedName>
</protein>
<feature type="transmembrane region" description="Helical" evidence="1">
    <location>
        <begin position="224"/>
        <end position="242"/>
    </location>
</feature>
<gene>
    <name evidence="3" type="ORF">GN330_06190</name>
</gene>
<reference evidence="3 4" key="1">
    <citation type="submission" date="2019-12" db="EMBL/GenBank/DDBJ databases">
        <title>Nitratireductor arenosus sp. nov., Isolated from sea sand, Jeju island, South Korea.</title>
        <authorList>
            <person name="Kim W."/>
        </authorList>
    </citation>
    <scope>NUCLEOTIDE SEQUENCE [LARGE SCALE GENOMIC DNA]</scope>
    <source>
        <strain evidence="3 4">CAU 1489</strain>
    </source>
</reference>
<accession>A0A844QCW4</accession>
<dbReference type="GO" id="GO:0016020">
    <property type="term" value="C:membrane"/>
    <property type="evidence" value="ECO:0007669"/>
    <property type="project" value="TreeGrafter"/>
</dbReference>
<dbReference type="Proteomes" id="UP000463224">
    <property type="component" value="Unassembled WGS sequence"/>
</dbReference>
<feature type="transmembrane region" description="Helical" evidence="1">
    <location>
        <begin position="316"/>
        <end position="338"/>
    </location>
</feature>
<comment type="caution">
    <text evidence="3">The sequence shown here is derived from an EMBL/GenBank/DDBJ whole genome shotgun (WGS) entry which is preliminary data.</text>
</comment>
<proteinExistence type="predicted"/>
<dbReference type="GO" id="GO:0016747">
    <property type="term" value="F:acyltransferase activity, transferring groups other than amino-acyl groups"/>
    <property type="evidence" value="ECO:0007669"/>
    <property type="project" value="InterPro"/>
</dbReference>
<keyword evidence="1" id="KW-1133">Transmembrane helix</keyword>
<dbReference type="PANTHER" id="PTHR23028">
    <property type="entry name" value="ACETYLTRANSFERASE"/>
    <property type="match status" value="1"/>
</dbReference>
<dbReference type="AlphaFoldDB" id="A0A844QCW4"/>
<feature type="transmembrane region" description="Helical" evidence="1">
    <location>
        <begin position="137"/>
        <end position="159"/>
    </location>
</feature>
<feature type="transmembrane region" description="Helical" evidence="1">
    <location>
        <begin position="43"/>
        <end position="60"/>
    </location>
</feature>
<feature type="transmembrane region" description="Helical" evidence="1">
    <location>
        <begin position="7"/>
        <end position="23"/>
    </location>
</feature>
<evidence type="ECO:0000313" key="3">
    <source>
        <dbReference type="EMBL" id="MVA96837.1"/>
    </source>
</evidence>
<evidence type="ECO:0000256" key="1">
    <source>
        <dbReference type="SAM" id="Phobius"/>
    </source>
</evidence>
<keyword evidence="3" id="KW-0808">Transferase</keyword>
<feature type="domain" description="Acyltransferase 3" evidence="2">
    <location>
        <begin position="7"/>
        <end position="328"/>
    </location>
</feature>